<dbReference type="FunFam" id="1.10.20.10:FF:000019">
    <property type="entry name" value="Negative cofactor 2 beta"/>
    <property type="match status" value="1"/>
</dbReference>
<dbReference type="PANTHER" id="PTHR46138">
    <property type="entry name" value="PROTEIN DR1"/>
    <property type="match status" value="1"/>
</dbReference>
<dbReference type="FunCoup" id="A0A1X7UHW4">
    <property type="interactions" value="634"/>
</dbReference>
<dbReference type="GO" id="GO:0017025">
    <property type="term" value="F:TBP-class protein binding"/>
    <property type="evidence" value="ECO:0007669"/>
    <property type="project" value="TreeGrafter"/>
</dbReference>
<protein>
    <recommendedName>
        <fullName evidence="3">Protein Dr1</fullName>
    </recommendedName>
    <alternativeName>
        <fullName evidence="6">Down-regulator of transcription 1</fullName>
    </alternativeName>
    <alternativeName>
        <fullName evidence="5">Negative cofactor 2-beta</fullName>
    </alternativeName>
</protein>
<reference evidence="9" key="2">
    <citation type="submission" date="2017-05" db="UniProtKB">
        <authorList>
            <consortium name="EnsemblMetazoa"/>
        </authorList>
    </citation>
    <scope>IDENTIFICATION</scope>
</reference>
<accession>A0A1X7UHW4</accession>
<dbReference type="InterPro" id="IPR009072">
    <property type="entry name" value="Histone-fold"/>
</dbReference>
<dbReference type="InterPro" id="IPR003958">
    <property type="entry name" value="CBFA_NFYB_domain"/>
</dbReference>
<dbReference type="PANTHER" id="PTHR46138:SF1">
    <property type="entry name" value="PROTEIN DR1"/>
    <property type="match status" value="1"/>
</dbReference>
<dbReference type="Pfam" id="PF00808">
    <property type="entry name" value="CBFD_NFYB_HMF"/>
    <property type="match status" value="1"/>
</dbReference>
<keyword evidence="7" id="KW-0175">Coiled coil</keyword>
<organism evidence="9">
    <name type="scientific">Amphimedon queenslandica</name>
    <name type="common">Sponge</name>
    <dbReference type="NCBI Taxonomy" id="400682"/>
    <lineage>
        <taxon>Eukaryota</taxon>
        <taxon>Metazoa</taxon>
        <taxon>Porifera</taxon>
        <taxon>Demospongiae</taxon>
        <taxon>Heteroscleromorpha</taxon>
        <taxon>Haplosclerida</taxon>
        <taxon>Niphatidae</taxon>
        <taxon>Amphimedon</taxon>
    </lineage>
</organism>
<reference evidence="10" key="1">
    <citation type="journal article" date="2010" name="Nature">
        <title>The Amphimedon queenslandica genome and the evolution of animal complexity.</title>
        <authorList>
            <person name="Srivastava M."/>
            <person name="Simakov O."/>
            <person name="Chapman J."/>
            <person name="Fahey B."/>
            <person name="Gauthier M.E."/>
            <person name="Mitros T."/>
            <person name="Richards G.S."/>
            <person name="Conaco C."/>
            <person name="Dacre M."/>
            <person name="Hellsten U."/>
            <person name="Larroux C."/>
            <person name="Putnam N.H."/>
            <person name="Stanke M."/>
            <person name="Adamska M."/>
            <person name="Darling A."/>
            <person name="Degnan S.M."/>
            <person name="Oakley T.H."/>
            <person name="Plachetzki D.C."/>
            <person name="Zhai Y."/>
            <person name="Adamski M."/>
            <person name="Calcino A."/>
            <person name="Cummins S.F."/>
            <person name="Goodstein D.M."/>
            <person name="Harris C."/>
            <person name="Jackson D.J."/>
            <person name="Leys S.P."/>
            <person name="Shu S."/>
            <person name="Woodcroft B.J."/>
            <person name="Vervoort M."/>
            <person name="Kosik K.S."/>
            <person name="Manning G."/>
            <person name="Degnan B.M."/>
            <person name="Rokhsar D.S."/>
        </authorList>
    </citation>
    <scope>NUCLEOTIDE SEQUENCE [LARGE SCALE GENOMIC DNA]</scope>
</reference>
<dbReference type="EnsemblMetazoa" id="XM_003387844.3">
    <property type="protein sequence ID" value="XP_003387892.2"/>
    <property type="gene ID" value="LOC100636080"/>
</dbReference>
<dbReference type="Gene3D" id="1.10.20.10">
    <property type="entry name" value="Histone, subunit A"/>
    <property type="match status" value="1"/>
</dbReference>
<dbReference type="OrthoDB" id="601405at2759"/>
<evidence type="ECO:0000256" key="4">
    <source>
        <dbReference type="ARBA" id="ARBA00023242"/>
    </source>
</evidence>
<comment type="subcellular location">
    <subcellularLocation>
        <location evidence="1">Nucleus</location>
    </subcellularLocation>
</comment>
<dbReference type="EnsemblMetazoa" id="Aqu2.1.27250_001">
    <property type="protein sequence ID" value="Aqu2.1.27250_001"/>
    <property type="gene ID" value="Aqu2.1.27250"/>
</dbReference>
<evidence type="ECO:0000256" key="1">
    <source>
        <dbReference type="ARBA" id="ARBA00004123"/>
    </source>
</evidence>
<keyword evidence="10" id="KW-1185">Reference proteome</keyword>
<evidence type="ECO:0000256" key="2">
    <source>
        <dbReference type="ARBA" id="ARBA00009245"/>
    </source>
</evidence>
<feature type="coiled-coil region" evidence="7">
    <location>
        <begin position="86"/>
        <end position="150"/>
    </location>
</feature>
<keyword evidence="4" id="KW-0539">Nucleus</keyword>
<name>A0A1X7UHW4_AMPQE</name>
<evidence type="ECO:0000256" key="5">
    <source>
        <dbReference type="ARBA" id="ARBA00030451"/>
    </source>
</evidence>
<proteinExistence type="inferred from homology"/>
<dbReference type="GO" id="GO:0016251">
    <property type="term" value="F:RNA polymerase II general transcription initiation factor activity"/>
    <property type="evidence" value="ECO:0007669"/>
    <property type="project" value="TreeGrafter"/>
</dbReference>
<dbReference type="InParanoid" id="A0A1X7UHW4"/>
<dbReference type="Proteomes" id="UP000007879">
    <property type="component" value="Unassembled WGS sequence"/>
</dbReference>
<dbReference type="eggNOG" id="KOG0871">
    <property type="taxonomic scope" value="Eukaryota"/>
</dbReference>
<dbReference type="GO" id="GO:0046982">
    <property type="term" value="F:protein heterodimerization activity"/>
    <property type="evidence" value="ECO:0007669"/>
    <property type="project" value="InterPro"/>
</dbReference>
<dbReference type="GO" id="GO:0051123">
    <property type="term" value="P:RNA polymerase II preinitiation complex assembly"/>
    <property type="evidence" value="ECO:0007669"/>
    <property type="project" value="TreeGrafter"/>
</dbReference>
<evidence type="ECO:0000259" key="8">
    <source>
        <dbReference type="Pfam" id="PF00808"/>
    </source>
</evidence>
<dbReference type="GO" id="GO:0000122">
    <property type="term" value="P:negative regulation of transcription by RNA polymerase II"/>
    <property type="evidence" value="ECO:0007669"/>
    <property type="project" value="InterPro"/>
</dbReference>
<dbReference type="CDD" id="cd22905">
    <property type="entry name" value="HFD_Dr1"/>
    <property type="match status" value="1"/>
</dbReference>
<dbReference type="InterPro" id="IPR042225">
    <property type="entry name" value="Ncb2"/>
</dbReference>
<feature type="domain" description="Transcription factor CBF/NF-Y/archaeal histone" evidence="8">
    <location>
        <begin position="14"/>
        <end position="77"/>
    </location>
</feature>
<dbReference type="SUPFAM" id="SSF47113">
    <property type="entry name" value="Histone-fold"/>
    <property type="match status" value="1"/>
</dbReference>
<evidence type="ECO:0000256" key="3">
    <source>
        <dbReference type="ARBA" id="ARBA00018742"/>
    </source>
</evidence>
<evidence type="ECO:0000256" key="6">
    <source>
        <dbReference type="ARBA" id="ARBA00032651"/>
    </source>
</evidence>
<dbReference type="GO" id="GO:0017054">
    <property type="term" value="C:negative cofactor 2 complex"/>
    <property type="evidence" value="ECO:0007669"/>
    <property type="project" value="InterPro"/>
</dbReference>
<comment type="similarity">
    <text evidence="2">Belongs to the NC2 beta/DR1 family.</text>
</comment>
<evidence type="ECO:0000256" key="7">
    <source>
        <dbReference type="SAM" id="Coils"/>
    </source>
</evidence>
<evidence type="ECO:0000313" key="10">
    <source>
        <dbReference type="Proteomes" id="UP000007879"/>
    </source>
</evidence>
<gene>
    <name evidence="9" type="primary">100636080</name>
</gene>
<dbReference type="KEGG" id="aqu:100636080"/>
<dbReference type="STRING" id="400682.A0A1X7UHW4"/>
<sequence length="171" mass="19644">MADADPISQDDELYLPRTVVNKLIKEMVPHIRVSTDARDLILNCCSEFIHLLASEANEVSEKQQKKVISPEHVIEALTTLGFNEYIPDVKEVLKEYKEQANKHRQRGKKSRLDKLGVPEEELLRQQQELFEQARLENELYEQQQALLQDTMAGGVAPALPQQQQQQQQQGQ</sequence>
<dbReference type="AlphaFoldDB" id="A0A1X7UHW4"/>
<evidence type="ECO:0000313" key="9">
    <source>
        <dbReference type="EnsemblMetazoa" id="Aqu2.1.27250_001"/>
    </source>
</evidence>